<keyword evidence="2" id="KW-0378">Hydrolase</keyword>
<dbReference type="InterPro" id="IPR026891">
    <property type="entry name" value="Fn3-like"/>
</dbReference>
<dbReference type="InterPro" id="IPR001764">
    <property type="entry name" value="Glyco_hydro_3_N"/>
</dbReference>
<dbReference type="InterPro" id="IPR002772">
    <property type="entry name" value="Glyco_hydro_3_C"/>
</dbReference>
<keyword evidence="3" id="KW-0472">Membrane</keyword>
<dbReference type="Proteomes" id="UP000323824">
    <property type="component" value="Chromosome"/>
</dbReference>
<feature type="transmembrane region" description="Helical" evidence="3">
    <location>
        <begin position="12"/>
        <end position="35"/>
    </location>
</feature>
<dbReference type="InterPro" id="IPR013783">
    <property type="entry name" value="Ig-like_fold"/>
</dbReference>
<evidence type="ECO:0000256" key="1">
    <source>
        <dbReference type="ARBA" id="ARBA00005336"/>
    </source>
</evidence>
<reference evidence="5 6" key="1">
    <citation type="submission" date="2019-02" db="EMBL/GenBank/DDBJ databases">
        <authorList>
            <person name="Fomenkov A."/>
            <person name="Dubinina G."/>
            <person name="Grabovich M."/>
            <person name="Vincze T."/>
            <person name="Roberts R.J."/>
        </authorList>
    </citation>
    <scope>NUCLEOTIDE SEQUENCE [LARGE SCALE GENOMIC DNA]</scope>
    <source>
        <strain evidence="5 6">P</strain>
    </source>
</reference>
<dbReference type="RefSeq" id="WP_149568519.1">
    <property type="nucleotide sequence ID" value="NZ_CP035807.1"/>
</dbReference>
<evidence type="ECO:0000313" key="6">
    <source>
        <dbReference type="Proteomes" id="UP000323824"/>
    </source>
</evidence>
<name>A0A5C1QCL1_9SPIO</name>
<dbReference type="EMBL" id="CP035807">
    <property type="protein sequence ID" value="QEN05281.1"/>
    <property type="molecule type" value="Genomic_DNA"/>
</dbReference>
<dbReference type="InterPro" id="IPR036962">
    <property type="entry name" value="Glyco_hydro_3_N_sf"/>
</dbReference>
<dbReference type="PANTHER" id="PTHR42715:SF10">
    <property type="entry name" value="BETA-GLUCOSIDASE"/>
    <property type="match status" value="1"/>
</dbReference>
<evidence type="ECO:0000313" key="5">
    <source>
        <dbReference type="EMBL" id="QEN05281.1"/>
    </source>
</evidence>
<dbReference type="InterPro" id="IPR050288">
    <property type="entry name" value="Cellulose_deg_GH3"/>
</dbReference>
<evidence type="ECO:0000256" key="2">
    <source>
        <dbReference type="ARBA" id="ARBA00022801"/>
    </source>
</evidence>
<dbReference type="InterPro" id="IPR017853">
    <property type="entry name" value="GH"/>
</dbReference>
<organism evidence="5 6">
    <name type="scientific">Thiospirochaeta perfilievii</name>
    <dbReference type="NCBI Taxonomy" id="252967"/>
    <lineage>
        <taxon>Bacteria</taxon>
        <taxon>Pseudomonadati</taxon>
        <taxon>Spirochaetota</taxon>
        <taxon>Spirochaetia</taxon>
        <taxon>Spirochaetales</taxon>
        <taxon>Spirochaetaceae</taxon>
        <taxon>Thiospirochaeta</taxon>
    </lineage>
</organism>
<dbReference type="GO" id="GO:0004553">
    <property type="term" value="F:hydrolase activity, hydrolyzing O-glycosyl compounds"/>
    <property type="evidence" value="ECO:0007669"/>
    <property type="project" value="InterPro"/>
</dbReference>
<accession>A0A5C1QCL1</accession>
<evidence type="ECO:0000259" key="4">
    <source>
        <dbReference type="SMART" id="SM01217"/>
    </source>
</evidence>
<dbReference type="PANTHER" id="PTHR42715">
    <property type="entry name" value="BETA-GLUCOSIDASE"/>
    <property type="match status" value="1"/>
</dbReference>
<dbReference type="Pfam" id="PF00933">
    <property type="entry name" value="Glyco_hydro_3"/>
    <property type="match status" value="2"/>
</dbReference>
<dbReference type="GO" id="GO:0005975">
    <property type="term" value="P:carbohydrate metabolic process"/>
    <property type="evidence" value="ECO:0007669"/>
    <property type="project" value="InterPro"/>
</dbReference>
<dbReference type="SUPFAM" id="SSF51445">
    <property type="entry name" value="(Trans)glycosidases"/>
    <property type="match status" value="1"/>
</dbReference>
<feature type="transmembrane region" description="Helical" evidence="3">
    <location>
        <begin position="933"/>
        <end position="952"/>
    </location>
</feature>
<dbReference type="AlphaFoldDB" id="A0A5C1QCL1"/>
<dbReference type="Gene3D" id="3.20.20.300">
    <property type="entry name" value="Glycoside hydrolase, family 3, N-terminal domain"/>
    <property type="match status" value="1"/>
</dbReference>
<dbReference type="Pfam" id="PF01915">
    <property type="entry name" value="Glyco_hydro_3_C"/>
    <property type="match status" value="1"/>
</dbReference>
<evidence type="ECO:0000256" key="3">
    <source>
        <dbReference type="SAM" id="Phobius"/>
    </source>
</evidence>
<gene>
    <name evidence="5" type="ORF">EW093_11335</name>
</gene>
<dbReference type="PRINTS" id="PR00133">
    <property type="entry name" value="GLHYDRLASE3"/>
</dbReference>
<dbReference type="Gene3D" id="2.60.40.10">
    <property type="entry name" value="Immunoglobulins"/>
    <property type="match status" value="1"/>
</dbReference>
<dbReference type="OrthoDB" id="9805821at2"/>
<feature type="domain" description="Fibronectin type III-like" evidence="4">
    <location>
        <begin position="434"/>
        <end position="508"/>
    </location>
</feature>
<reference evidence="5 6" key="2">
    <citation type="submission" date="2019-09" db="EMBL/GenBank/DDBJ databases">
        <title>Complete Genome Sequence and Methylome Analysis of free living Spirochaetas.</title>
        <authorList>
            <person name="Leshcheva N."/>
            <person name="Mikheeva N."/>
        </authorList>
    </citation>
    <scope>NUCLEOTIDE SEQUENCE [LARGE SCALE GENOMIC DNA]</scope>
    <source>
        <strain evidence="5 6">P</strain>
    </source>
</reference>
<keyword evidence="3" id="KW-0812">Transmembrane</keyword>
<comment type="similarity">
    <text evidence="1">Belongs to the glycosyl hydrolase 3 family.</text>
</comment>
<keyword evidence="6" id="KW-1185">Reference proteome</keyword>
<dbReference type="KEGG" id="sper:EW093_11335"/>
<protein>
    <submittedName>
        <fullName evidence="5">Beta-glucosidase</fullName>
    </submittedName>
</protein>
<dbReference type="SUPFAM" id="SSF52279">
    <property type="entry name" value="Beta-D-glucan exohydrolase, C-terminal domain"/>
    <property type="match status" value="1"/>
</dbReference>
<dbReference type="Pfam" id="PF14310">
    <property type="entry name" value="Fn3-like"/>
    <property type="match status" value="1"/>
</dbReference>
<proteinExistence type="inferred from homology"/>
<dbReference type="Gene3D" id="3.40.50.1700">
    <property type="entry name" value="Glycoside hydrolase family 3 C-terminal domain"/>
    <property type="match status" value="1"/>
</dbReference>
<dbReference type="InterPro" id="IPR036881">
    <property type="entry name" value="Glyco_hydro_3_C_sf"/>
</dbReference>
<keyword evidence="3" id="KW-1133">Transmembrane helix</keyword>
<sequence length="964" mass="106062">MKKIKSKKQMRRSWIITLSVIVAVTLLLNVVINIFSGYADLYIGKGKAIITAAEGTENWDSEYYTLDYKSEDDLKAAAGKVVEELVAEGAVLLKNNGVLPLKSTSANKKKITLLGRDSVDSVFGGSGSGSVDVSTVIDLKTALLNSHYDINEEVYSLFDSFASYKMGRNSFGQPVKKYDNPKADIVMDKPEVSTYTIGEMPASYFTESAINSFKSYNDAAIITFGRGGGEGGDLTKDMYGFDDNYTIGQHQLELNKDEKDLLEIAKVNFDKVIVLINSSTPMELGILEDDPKIDAVLWIGSPGQTGFNAVGDILNGTVNPSGKTVDIYARDFTKDPTFVNFGNYQYSNISRNNSYGDGFFVEYEEGIYIGYKYYETAAYENFINYDSAVVYPFGYGLSYTEFDWEIVNKELGNVDGSIKIDVKVTNVGDYPGKDVVELFYSAPYTKGGIEKSSVEFADFAKTSLLKPGESETLSLQLSVEDMASYDYKDNRAYVLEEGEYKLRVQTDSHNKKIGLDEIVYTVLKTVVYNSKNPRNSDDLVATNQFDDVSKELNSMSRSDFEGTFPTAPTAEDLKANSAVLEAFAPYFVDDHIDSTQSKPVTGEKNGVSLINMRGLDFDDPLWDTLLNQLTTEEILAVTISAAYNTGEIESVGKPATVDLDGPAGLNSFMGASLHGIAYPSAVVISSSFNKDLAFKMGEMLGNEGLFYGVNGWYGPAANIHRSPFAGRNFEYYSEDGVLSGKIAAKAIEGAASKGVYSFMKHFALNDQETNRTNNGVSTWADEQAIREIYLKPFEIAVKTARNEIKYISDKDGTISQKEIPATTAIMSSFNRVGGTWAGGSSALVQTVLRDEWGFTGFVLSDFNLYSHMNANQGLAAGTDLQLTMTGMKSYDDEDSATTANYLRRAAHRLFYTVTHSNAMNGIIPGSTVKFTTAPWKIGLIVFNIIMLLLIVLKTISYRNKRKSL</sequence>
<dbReference type="SMART" id="SM01217">
    <property type="entry name" value="Fn3_like"/>
    <property type="match status" value="1"/>
</dbReference>